<proteinExistence type="predicted"/>
<dbReference type="EMBL" id="CP015878">
    <property type="protein sequence ID" value="ANI17395.1"/>
    <property type="molecule type" value="Genomic_DNA"/>
</dbReference>
<dbReference type="EMBL" id="FOLS01000017">
    <property type="protein sequence ID" value="SFD13855.1"/>
    <property type="molecule type" value="Genomic_DNA"/>
</dbReference>
<dbReference type="STRING" id="53408.A9C11_26920"/>
<organism evidence="2 5">
    <name type="scientific">Pseudomonas citronellolis</name>
    <dbReference type="NCBI Taxonomy" id="53408"/>
    <lineage>
        <taxon>Bacteria</taxon>
        <taxon>Pseudomonadati</taxon>
        <taxon>Pseudomonadota</taxon>
        <taxon>Gammaproteobacteria</taxon>
        <taxon>Pseudomonadales</taxon>
        <taxon>Pseudomonadaceae</taxon>
        <taxon>Pseudomonas</taxon>
    </lineage>
</organism>
<reference evidence="3" key="3">
    <citation type="submission" date="2023-03" db="EMBL/GenBank/DDBJ databases">
        <title>Draft assemblies of triclosan tolerant bacteria isolated from returned activated sludge.</title>
        <authorList>
            <person name="Van Hamelsveld S."/>
        </authorList>
    </citation>
    <scope>NUCLEOTIDE SEQUENCE</scope>
    <source>
        <strain evidence="3">GW210015_S63</strain>
    </source>
</reference>
<gene>
    <name evidence="2" type="ORF">A9C11_26920</name>
    <name evidence="3" type="ORF">P3W55_29600</name>
    <name evidence="4" type="ORF">SAMN05216577_117141</name>
</gene>
<evidence type="ECO:0000313" key="6">
    <source>
        <dbReference type="Proteomes" id="UP000183385"/>
    </source>
</evidence>
<dbReference type="Proteomes" id="UP000183385">
    <property type="component" value="Unassembled WGS sequence"/>
</dbReference>
<dbReference type="InterPro" id="IPR023376">
    <property type="entry name" value="YqcC-like_dom"/>
</dbReference>
<dbReference type="PANTHER" id="PTHR39586">
    <property type="entry name" value="CYTOPLASMIC PROTEIN-RELATED"/>
    <property type="match status" value="1"/>
</dbReference>
<dbReference type="Proteomes" id="UP001220662">
    <property type="component" value="Unassembled WGS sequence"/>
</dbReference>
<evidence type="ECO:0000313" key="4">
    <source>
        <dbReference type="EMBL" id="SFD13855.1"/>
    </source>
</evidence>
<feature type="domain" description="YqcC-like" evidence="1">
    <location>
        <begin position="8"/>
        <end position="104"/>
    </location>
</feature>
<dbReference type="InterPro" id="IPR007384">
    <property type="entry name" value="UCP006257"/>
</dbReference>
<dbReference type="PANTHER" id="PTHR39586:SF1">
    <property type="entry name" value="CYTOPLASMIC PROTEIN"/>
    <property type="match status" value="1"/>
</dbReference>
<dbReference type="SUPFAM" id="SSF158452">
    <property type="entry name" value="YqcC-like"/>
    <property type="match status" value="1"/>
</dbReference>
<dbReference type="PIRSF" id="PIRSF006257">
    <property type="entry name" value="UCP006257"/>
    <property type="match status" value="1"/>
</dbReference>
<dbReference type="GO" id="GO:0044010">
    <property type="term" value="P:single-species biofilm formation"/>
    <property type="evidence" value="ECO:0007669"/>
    <property type="project" value="TreeGrafter"/>
</dbReference>
<keyword evidence="6" id="KW-1185">Reference proteome</keyword>
<evidence type="ECO:0000313" key="3">
    <source>
        <dbReference type="EMBL" id="MDF3845883.1"/>
    </source>
</evidence>
<dbReference type="KEGG" id="pcq:PcP3B5_53730"/>
<dbReference type="RefSeq" id="WP_009612949.1">
    <property type="nucleotide sequence ID" value="NZ_BDGS01000001.1"/>
</dbReference>
<dbReference type="AlphaFoldDB" id="A0A127MZV9"/>
<dbReference type="GeneID" id="72998341"/>
<evidence type="ECO:0000313" key="2">
    <source>
        <dbReference type="EMBL" id="ANI17395.1"/>
    </source>
</evidence>
<evidence type="ECO:0000259" key="1">
    <source>
        <dbReference type="Pfam" id="PF04287"/>
    </source>
</evidence>
<reference evidence="4 6" key="2">
    <citation type="submission" date="2016-10" db="EMBL/GenBank/DDBJ databases">
        <authorList>
            <person name="Varghese N."/>
            <person name="Submissions S."/>
        </authorList>
    </citation>
    <scope>NUCLEOTIDE SEQUENCE [LARGE SCALE GENOMIC DNA]</scope>
    <source>
        <strain evidence="4 6">LMG 18378</strain>
    </source>
</reference>
<dbReference type="InterPro" id="IPR036814">
    <property type="entry name" value="YqcC-like_sf"/>
</dbReference>
<protein>
    <submittedName>
        <fullName evidence="2">Pseudouridine synthase</fullName>
    </submittedName>
    <submittedName>
        <fullName evidence="4">Uncharacterized conserved protein YqcC, DUF446 family</fullName>
    </submittedName>
    <submittedName>
        <fullName evidence="3">YqcC family protein</fullName>
    </submittedName>
</protein>
<dbReference type="EMBL" id="JARJLR010000493">
    <property type="protein sequence ID" value="MDF3845883.1"/>
    <property type="molecule type" value="Genomic_DNA"/>
</dbReference>
<evidence type="ECO:0000313" key="5">
    <source>
        <dbReference type="Proteomes" id="UP000077748"/>
    </source>
</evidence>
<dbReference type="Pfam" id="PF04287">
    <property type="entry name" value="DUF446"/>
    <property type="match status" value="1"/>
</dbReference>
<name>A0A127MZV9_9PSED</name>
<reference evidence="2 5" key="1">
    <citation type="submission" date="2016-05" db="EMBL/GenBank/DDBJ databases">
        <title>Genome Sequence of Pseudomonas citronellolis Strain SJTE-3, an Estrogens and Persistent Organic Pollutants degradation strain.</title>
        <authorList>
            <person name="Liang R."/>
        </authorList>
    </citation>
    <scope>NUCLEOTIDE SEQUENCE [LARGE SCALE GENOMIC DNA]</scope>
    <source>
        <strain evidence="2 5">SJTE-3</strain>
    </source>
</reference>
<sequence>MDDRLPAVADQLLLIERELRALSLWGEQPPSEEALASQEPFCVDTLELEEWLQWIFLPRMKLIIETGAQLPRASGIRAIAEMVYVDEGEHMHALFEALGEFDRLIGEAP</sequence>
<dbReference type="Gene3D" id="1.20.1440.40">
    <property type="entry name" value="YqcC-like"/>
    <property type="match status" value="1"/>
</dbReference>
<dbReference type="OrthoDB" id="8794567at2"/>
<accession>A0A127MZV9</accession>
<dbReference type="Proteomes" id="UP000077748">
    <property type="component" value="Chromosome"/>
</dbReference>